<reference evidence="4" key="2">
    <citation type="submission" date="2025-09" db="UniProtKB">
        <authorList>
            <consortium name="Ensembl"/>
        </authorList>
    </citation>
    <scope>IDENTIFICATION</scope>
</reference>
<dbReference type="InterPro" id="IPR057106">
    <property type="entry name" value="NXPE4_C"/>
</dbReference>
<sequence>MHFPKTVKAKFIILKIIFFMITNITPTKMAPKPNTITPFGPTEPASVCSFHSASPENATEVNLLKESIAWPETPSVPPDFSLTDTSDPAHSTFTILPRRGGGSWHVGDQLEVLIRISDHRGRPRKSGGDLLYARLQNRAVFAGVAGKVLDHRNGSYTAVFSLLWEGNAQVEVSLVHPSEAITVLAKVTQEYPDRAYFLSVFRSGSVTETVTCNVCLKGPKEKLCNYTDLHTGEPWFCYKPKKLTCDNRITHSKGGFSFKPESNENQLFQRLYLPVYLPDGTSDIVKTKPAGYYYQGAWRALDGTTVRQFNNASARTQCLKGKVVHLYGDSTVRQFFEFLTGNTPGRHVFDLKSPGQAGPYMALDYKNNILLTYRCHGSPILYTPMSAIETRHIATELRTVAGGPDTVIVISVWAHFTSFPIEVYIRRLLNIKRAVVQLLTRAPDTLVIIRTSNPKGSVLSEIRTSSDWYALVNVQLLDAWEMCLAHHLPHSLHPQPPIIKNMIDVVLSHTCPLGGKSEGATKQ</sequence>
<dbReference type="Ensembl" id="ENSXCOT00000009105.1">
    <property type="protein sequence ID" value="ENSXCOP00000008996.1"/>
    <property type="gene ID" value="ENSXCOG00000006862.1"/>
</dbReference>
<dbReference type="PANTHER" id="PTHR16165">
    <property type="entry name" value="NXPE FAMILY MEMBER"/>
    <property type="match status" value="1"/>
</dbReference>
<feature type="signal peptide" evidence="2">
    <location>
        <begin position="1"/>
        <end position="26"/>
    </location>
</feature>
<organism evidence="4 5">
    <name type="scientific">Xiphophorus couchianus</name>
    <name type="common">Monterrey platyfish</name>
    <dbReference type="NCBI Taxonomy" id="32473"/>
    <lineage>
        <taxon>Eukaryota</taxon>
        <taxon>Metazoa</taxon>
        <taxon>Chordata</taxon>
        <taxon>Craniata</taxon>
        <taxon>Vertebrata</taxon>
        <taxon>Euteleostomi</taxon>
        <taxon>Actinopterygii</taxon>
        <taxon>Neopterygii</taxon>
        <taxon>Teleostei</taxon>
        <taxon>Neoteleostei</taxon>
        <taxon>Acanthomorphata</taxon>
        <taxon>Ovalentaria</taxon>
        <taxon>Atherinomorphae</taxon>
        <taxon>Cyprinodontiformes</taxon>
        <taxon>Poeciliidae</taxon>
        <taxon>Poeciliinae</taxon>
        <taxon>Xiphophorus</taxon>
    </lineage>
</organism>
<dbReference type="Pfam" id="PF24536">
    <property type="entry name" value="NXPE4_C"/>
    <property type="match status" value="1"/>
</dbReference>
<comment type="similarity">
    <text evidence="1">Belongs to the NXPE family.</text>
</comment>
<reference evidence="4" key="1">
    <citation type="submission" date="2025-08" db="UniProtKB">
        <authorList>
            <consortium name="Ensembl"/>
        </authorList>
    </citation>
    <scope>IDENTIFICATION</scope>
</reference>
<dbReference type="GeneTree" id="ENSGT00950000182866"/>
<dbReference type="Pfam" id="PF06312">
    <property type="entry name" value="Neurexophilin"/>
    <property type="match status" value="1"/>
</dbReference>
<evidence type="ECO:0000313" key="5">
    <source>
        <dbReference type="Proteomes" id="UP000261380"/>
    </source>
</evidence>
<name>A0A3B5LH42_9TELE</name>
<feature type="domain" description="NXPE C-terminal" evidence="3">
    <location>
        <begin position="298"/>
        <end position="511"/>
    </location>
</feature>
<evidence type="ECO:0000256" key="2">
    <source>
        <dbReference type="SAM" id="SignalP"/>
    </source>
</evidence>
<feature type="chain" id="PRO_5017289520" description="NXPE C-terminal domain-containing protein" evidence="2">
    <location>
        <begin position="27"/>
        <end position="523"/>
    </location>
</feature>
<dbReference type="PANTHER" id="PTHR16165:SF9">
    <property type="entry name" value="NXPE FAMILY MEMBER 3"/>
    <property type="match status" value="1"/>
</dbReference>
<dbReference type="Proteomes" id="UP000261380">
    <property type="component" value="Unplaced"/>
</dbReference>
<dbReference type="GO" id="GO:0007399">
    <property type="term" value="P:nervous system development"/>
    <property type="evidence" value="ECO:0007669"/>
    <property type="project" value="UniProtKB-ARBA"/>
</dbReference>
<dbReference type="InterPro" id="IPR014756">
    <property type="entry name" value="Ig_E-set"/>
</dbReference>
<evidence type="ECO:0000259" key="3">
    <source>
        <dbReference type="Pfam" id="PF24536"/>
    </source>
</evidence>
<evidence type="ECO:0000313" key="4">
    <source>
        <dbReference type="Ensembl" id="ENSXCOP00000008996.1"/>
    </source>
</evidence>
<dbReference type="AlphaFoldDB" id="A0A3B5LH42"/>
<dbReference type="SUPFAM" id="SSF81296">
    <property type="entry name" value="E set domains"/>
    <property type="match status" value="1"/>
</dbReference>
<accession>A0A3B5LH42</accession>
<keyword evidence="2" id="KW-0732">Signal</keyword>
<proteinExistence type="inferred from homology"/>
<evidence type="ECO:0000256" key="1">
    <source>
        <dbReference type="ARBA" id="ARBA00005431"/>
    </source>
</evidence>
<keyword evidence="5" id="KW-1185">Reference proteome</keyword>
<protein>
    <recommendedName>
        <fullName evidence="3">NXPE C-terminal domain-containing protein</fullName>
    </recommendedName>
</protein>
<dbReference type="InterPro" id="IPR026845">
    <property type="entry name" value="NXPH/NXPE"/>
</dbReference>